<dbReference type="STRING" id="754476.Q7A_2717"/>
<dbReference type="PATRIC" id="fig|754476.3.peg.2665"/>
<protein>
    <submittedName>
        <fullName evidence="1">Uncharacterized protein</fullName>
    </submittedName>
</protein>
<reference evidence="1 2" key="2">
    <citation type="journal article" date="2013" name="Int. J. Syst. Evol. Microbiol.">
        <title>Methylophaga nitratireducenticrescens sp. nov. and Methylophaga frappieri sp. nov., isolated from the biofilm of the methanol-fed denitrification system treating the seawater at the Montreal Biodome.</title>
        <authorList>
            <person name="Villeneuve C."/>
            <person name="Martineau C."/>
            <person name="Mauffrey F."/>
            <person name="Villemur R."/>
        </authorList>
    </citation>
    <scope>NUCLEOTIDE SEQUENCE [LARGE SCALE GENOMIC DNA]</scope>
    <source>
        <strain evidence="1 2">JAM1</strain>
    </source>
</reference>
<evidence type="ECO:0000313" key="2">
    <source>
        <dbReference type="Proteomes" id="UP000009144"/>
    </source>
</evidence>
<dbReference type="Proteomes" id="UP000009144">
    <property type="component" value="Chromosome"/>
</dbReference>
<organism evidence="1 2">
    <name type="scientific">Methylophaga nitratireducenticrescens</name>
    <dbReference type="NCBI Taxonomy" id="754476"/>
    <lineage>
        <taxon>Bacteria</taxon>
        <taxon>Pseudomonadati</taxon>
        <taxon>Pseudomonadota</taxon>
        <taxon>Gammaproteobacteria</taxon>
        <taxon>Thiotrichales</taxon>
        <taxon>Piscirickettsiaceae</taxon>
        <taxon>Methylophaga</taxon>
    </lineage>
</organism>
<dbReference type="EMBL" id="CP003390">
    <property type="protein sequence ID" value="AFI85503.1"/>
    <property type="molecule type" value="Genomic_DNA"/>
</dbReference>
<sequence>MGVIVTLADGQHTIAELIQHMARQYPDGAPENMVDTIESIITRLIKSNIIELTPRPTMLPYYLRVAFDDQDPEEATKKMIQDGFIQLPGNKLTGPS</sequence>
<dbReference type="InterPro" id="IPR041881">
    <property type="entry name" value="PqqD_sf"/>
</dbReference>
<dbReference type="AlphaFoldDB" id="I1XM84"/>
<dbReference type="KEGG" id="mej:Q7A_2717"/>
<evidence type="ECO:0000313" key="1">
    <source>
        <dbReference type="EMBL" id="AFI85503.1"/>
    </source>
</evidence>
<proteinExistence type="predicted"/>
<keyword evidence="2" id="KW-1185">Reference proteome</keyword>
<gene>
    <name evidence="1" type="ordered locus">Q7A_2717</name>
</gene>
<dbReference type="eggNOG" id="ENOG5033H20">
    <property type="taxonomic scope" value="Bacteria"/>
</dbReference>
<accession>I1XM84</accession>
<reference evidence="1 2" key="1">
    <citation type="journal article" date="2012" name="J. Bacteriol.">
        <title>Complete genome sequences of Methylophaga sp. strain JAM1 and Methylophaga sp. strain JAM7.</title>
        <authorList>
            <person name="Villeneuve C."/>
            <person name="Martineau C."/>
            <person name="Mauffrey F."/>
            <person name="Villemur R."/>
        </authorList>
    </citation>
    <scope>NUCLEOTIDE SEQUENCE [LARGE SCALE GENOMIC DNA]</scope>
    <source>
        <strain evidence="1 2">JAM1</strain>
    </source>
</reference>
<name>I1XM84_METNJ</name>
<dbReference type="Gene3D" id="1.10.10.1150">
    <property type="entry name" value="Coenzyme PQQ synthesis protein D (PqqD)"/>
    <property type="match status" value="1"/>
</dbReference>
<dbReference type="HOGENOM" id="CLU_2356508_0_0_6"/>